<keyword evidence="2 5" id="KW-0812">Transmembrane</keyword>
<comment type="subcellular location">
    <subcellularLocation>
        <location evidence="1">Membrane</location>
        <topology evidence="1">Multi-pass membrane protein</topology>
    </subcellularLocation>
</comment>
<dbReference type="EMBL" id="JARKIK010000039">
    <property type="protein sequence ID" value="KAK8738480.1"/>
    <property type="molecule type" value="Genomic_DNA"/>
</dbReference>
<comment type="caution">
    <text evidence="6">The sequence shown here is derived from an EMBL/GenBank/DDBJ whole genome shotgun (WGS) entry which is preliminary data.</text>
</comment>
<keyword evidence="3 5" id="KW-1133">Transmembrane helix</keyword>
<dbReference type="PANTHER" id="PTHR16521">
    <property type="entry name" value="TYPE-1 ANGIOTENSIN II RECEPTOR-ASSOCIATED PROTEIN"/>
    <property type="match status" value="1"/>
</dbReference>
<dbReference type="Proteomes" id="UP001445076">
    <property type="component" value="Unassembled WGS sequence"/>
</dbReference>
<sequence length="192" mass="21949">MENIKNVLCFLRRVSSNGFSPQNRLDILFGTFFTHLTLTVWSSMCECLPQTFMLYNAVFLLTILWSLHQRESQEAPFMALCINALAMVFDTVHLALFWPLIMTGPMKFGGGMVVLNLMLRPFSSFLLFRIVQERAQARGTYHLPSGFERIFAGHKRGLYEDIDQTPRSEPVTLHSETAPISSTPHKQETFVV</sequence>
<gene>
    <name evidence="6" type="ORF">OTU49_003897</name>
</gene>
<evidence type="ECO:0000256" key="5">
    <source>
        <dbReference type="SAM" id="Phobius"/>
    </source>
</evidence>
<feature type="transmembrane region" description="Helical" evidence="5">
    <location>
        <begin position="50"/>
        <end position="67"/>
    </location>
</feature>
<accession>A0AAW0X1T2</accession>
<dbReference type="GO" id="GO:0038166">
    <property type="term" value="P:angiotensin-activated signaling pathway"/>
    <property type="evidence" value="ECO:0007669"/>
    <property type="project" value="InterPro"/>
</dbReference>
<evidence type="ECO:0008006" key="8">
    <source>
        <dbReference type="Google" id="ProtNLM"/>
    </source>
</evidence>
<dbReference type="AlphaFoldDB" id="A0AAW0X1T2"/>
<dbReference type="Pfam" id="PF06396">
    <property type="entry name" value="AGTRAP"/>
    <property type="match status" value="1"/>
</dbReference>
<feature type="transmembrane region" description="Helical" evidence="5">
    <location>
        <begin position="79"/>
        <end position="102"/>
    </location>
</feature>
<dbReference type="GO" id="GO:0005886">
    <property type="term" value="C:plasma membrane"/>
    <property type="evidence" value="ECO:0007669"/>
    <property type="project" value="TreeGrafter"/>
</dbReference>
<evidence type="ECO:0000256" key="1">
    <source>
        <dbReference type="ARBA" id="ARBA00004141"/>
    </source>
</evidence>
<name>A0AAW0X1T2_CHEQU</name>
<reference evidence="6 7" key="1">
    <citation type="journal article" date="2024" name="BMC Genomics">
        <title>Genome assembly of redclaw crayfish (Cherax quadricarinatus) provides insights into its immune adaptation and hypoxia tolerance.</title>
        <authorList>
            <person name="Liu Z."/>
            <person name="Zheng J."/>
            <person name="Li H."/>
            <person name="Fang K."/>
            <person name="Wang S."/>
            <person name="He J."/>
            <person name="Zhou D."/>
            <person name="Weng S."/>
            <person name="Chi M."/>
            <person name="Gu Z."/>
            <person name="He J."/>
            <person name="Li F."/>
            <person name="Wang M."/>
        </authorList>
    </citation>
    <scope>NUCLEOTIDE SEQUENCE [LARGE SCALE GENOMIC DNA]</scope>
    <source>
        <strain evidence="6">ZL_2023a</strain>
    </source>
</reference>
<evidence type="ECO:0000256" key="4">
    <source>
        <dbReference type="ARBA" id="ARBA00023136"/>
    </source>
</evidence>
<dbReference type="PANTHER" id="PTHR16521:SF3">
    <property type="entry name" value="TYPE-1 ANGIOTENSIN II RECEPTOR-ASSOCIATED PROTEIN"/>
    <property type="match status" value="1"/>
</dbReference>
<keyword evidence="7" id="KW-1185">Reference proteome</keyword>
<organism evidence="6 7">
    <name type="scientific">Cherax quadricarinatus</name>
    <name type="common">Australian red claw crayfish</name>
    <dbReference type="NCBI Taxonomy" id="27406"/>
    <lineage>
        <taxon>Eukaryota</taxon>
        <taxon>Metazoa</taxon>
        <taxon>Ecdysozoa</taxon>
        <taxon>Arthropoda</taxon>
        <taxon>Crustacea</taxon>
        <taxon>Multicrustacea</taxon>
        <taxon>Malacostraca</taxon>
        <taxon>Eumalacostraca</taxon>
        <taxon>Eucarida</taxon>
        <taxon>Decapoda</taxon>
        <taxon>Pleocyemata</taxon>
        <taxon>Astacidea</taxon>
        <taxon>Parastacoidea</taxon>
        <taxon>Parastacidae</taxon>
        <taxon>Cherax</taxon>
    </lineage>
</organism>
<proteinExistence type="predicted"/>
<evidence type="ECO:0000313" key="6">
    <source>
        <dbReference type="EMBL" id="KAK8738480.1"/>
    </source>
</evidence>
<feature type="transmembrane region" description="Helical" evidence="5">
    <location>
        <begin position="108"/>
        <end position="128"/>
    </location>
</feature>
<dbReference type="InterPro" id="IPR009436">
    <property type="entry name" value="AGTRAP"/>
</dbReference>
<keyword evidence="4 5" id="KW-0472">Membrane</keyword>
<evidence type="ECO:0000256" key="2">
    <source>
        <dbReference type="ARBA" id="ARBA00022692"/>
    </source>
</evidence>
<evidence type="ECO:0000256" key="3">
    <source>
        <dbReference type="ARBA" id="ARBA00022989"/>
    </source>
</evidence>
<protein>
    <recommendedName>
        <fullName evidence="8">Type-1 angiotensin II receptor-associated protein</fullName>
    </recommendedName>
</protein>
<evidence type="ECO:0000313" key="7">
    <source>
        <dbReference type="Proteomes" id="UP001445076"/>
    </source>
</evidence>
<dbReference type="SMART" id="SM00805">
    <property type="entry name" value="AGTRAP"/>
    <property type="match status" value="1"/>
</dbReference>